<organism evidence="1 2">
    <name type="scientific">Sphingomicrobium sediminis</name>
    <dbReference type="NCBI Taxonomy" id="2950949"/>
    <lineage>
        <taxon>Bacteria</taxon>
        <taxon>Pseudomonadati</taxon>
        <taxon>Pseudomonadota</taxon>
        <taxon>Alphaproteobacteria</taxon>
        <taxon>Sphingomonadales</taxon>
        <taxon>Sphingomonadaceae</taxon>
        <taxon>Sphingomicrobium</taxon>
    </lineage>
</organism>
<dbReference type="Gene3D" id="3.30.450.40">
    <property type="match status" value="1"/>
</dbReference>
<dbReference type="AlphaFoldDB" id="A0A9X2EKU3"/>
<dbReference type="Proteomes" id="UP001155128">
    <property type="component" value="Unassembled WGS sequence"/>
</dbReference>
<reference evidence="1" key="1">
    <citation type="submission" date="2022-06" db="EMBL/GenBank/DDBJ databases">
        <title>Sphingomicrobium sedimins sp. nov., a marine bacterium isolated from tidal flat.</title>
        <authorList>
            <person name="Kim C.-H."/>
            <person name="Yoo Y."/>
            <person name="Kim J.-J."/>
        </authorList>
    </citation>
    <scope>NUCLEOTIDE SEQUENCE</scope>
    <source>
        <strain evidence="1">GRR-S6-50</strain>
    </source>
</reference>
<protein>
    <submittedName>
        <fullName evidence="1">DUF484 family protein</fullName>
    </submittedName>
</protein>
<evidence type="ECO:0000313" key="1">
    <source>
        <dbReference type="EMBL" id="MCM8557189.1"/>
    </source>
</evidence>
<dbReference type="InterPro" id="IPR007435">
    <property type="entry name" value="DUF484"/>
</dbReference>
<accession>A0A9X2EKU3</accession>
<proteinExistence type="predicted"/>
<evidence type="ECO:0000313" key="2">
    <source>
        <dbReference type="Proteomes" id="UP001155128"/>
    </source>
</evidence>
<dbReference type="InterPro" id="IPR029016">
    <property type="entry name" value="GAF-like_dom_sf"/>
</dbReference>
<dbReference type="RefSeq" id="WP_252113036.1">
    <property type="nucleotide sequence ID" value="NZ_JAMSHT010000001.1"/>
</dbReference>
<comment type="caution">
    <text evidence="1">The sequence shown here is derived from an EMBL/GenBank/DDBJ whole genome shotgun (WGS) entry which is preliminary data.</text>
</comment>
<name>A0A9X2EKU3_9SPHN</name>
<keyword evidence="2" id="KW-1185">Reference proteome</keyword>
<dbReference type="EMBL" id="JAMSHT010000001">
    <property type="protein sequence ID" value="MCM8557189.1"/>
    <property type="molecule type" value="Genomic_DNA"/>
</dbReference>
<dbReference type="Pfam" id="PF04340">
    <property type="entry name" value="DUF484"/>
    <property type="match status" value="1"/>
</dbReference>
<sequence length="186" mass="20265">MAEVIRFEDRALKALRDRLGAAEVERDELLAFARGHAGATASIHEAVLSLMACDSVPDLFATIVHRWAELLLVDHCAIALKAGEDAYRIDRTGNHRLESAWVTRAMGWGRVQMRATNHGDPLFGKIAPAIRTEALIPFEAGDGRLSGLILLGQEDSLPLDGDHGQALLGFLGETLGAMLMRCTKNR</sequence>
<gene>
    <name evidence="1" type="ORF">NDO55_05070</name>
</gene>